<name>A0A2U1Q4P7_ARTAN</name>
<dbReference type="STRING" id="35608.A0A2U1Q4P7"/>
<dbReference type="InterPro" id="IPR027417">
    <property type="entry name" value="P-loop_NTPase"/>
</dbReference>
<dbReference type="AlphaFoldDB" id="A0A2U1Q4P7"/>
<keyword evidence="3" id="KW-0378">Hydrolase</keyword>
<dbReference type="PANTHER" id="PTHR47958">
    <property type="entry name" value="ATP-DEPENDENT RNA HELICASE DBP3"/>
    <property type="match status" value="1"/>
</dbReference>
<dbReference type="OrthoDB" id="10265785at2759"/>
<keyword evidence="4" id="KW-1185">Reference proteome</keyword>
<gene>
    <name evidence="3" type="ORF">CTI12_AA075490</name>
</gene>
<dbReference type="SUPFAM" id="SSF52540">
    <property type="entry name" value="P-loop containing nucleoside triphosphate hydrolases"/>
    <property type="match status" value="1"/>
</dbReference>
<keyword evidence="3" id="KW-0347">Helicase</keyword>
<comment type="caution">
    <text evidence="3">The sequence shown here is derived from an EMBL/GenBank/DDBJ whole genome shotgun (WGS) entry which is preliminary data.</text>
</comment>
<protein>
    <submittedName>
        <fullName evidence="3">ATP-dependent RNA helicase DBP5</fullName>
    </submittedName>
</protein>
<evidence type="ECO:0000313" key="3">
    <source>
        <dbReference type="EMBL" id="PWA92957.1"/>
    </source>
</evidence>
<reference evidence="3 4" key="1">
    <citation type="journal article" date="2018" name="Mol. Plant">
        <title>The genome of Artemisia annua provides insight into the evolution of Asteraceae family and artemisinin biosynthesis.</title>
        <authorList>
            <person name="Shen Q."/>
            <person name="Zhang L."/>
            <person name="Liao Z."/>
            <person name="Wang S."/>
            <person name="Yan T."/>
            <person name="Shi P."/>
            <person name="Liu M."/>
            <person name="Fu X."/>
            <person name="Pan Q."/>
            <person name="Wang Y."/>
            <person name="Lv Z."/>
            <person name="Lu X."/>
            <person name="Zhang F."/>
            <person name="Jiang W."/>
            <person name="Ma Y."/>
            <person name="Chen M."/>
            <person name="Hao X."/>
            <person name="Li L."/>
            <person name="Tang Y."/>
            <person name="Lv G."/>
            <person name="Zhou Y."/>
            <person name="Sun X."/>
            <person name="Brodelius P.E."/>
            <person name="Rose J.K.C."/>
            <person name="Tang K."/>
        </authorList>
    </citation>
    <scope>NUCLEOTIDE SEQUENCE [LARGE SCALE GENOMIC DNA]</scope>
    <source>
        <strain evidence="4">cv. Huhao1</strain>
        <tissue evidence="3">Leaf</tissue>
    </source>
</reference>
<dbReference type="PROSITE" id="PS51194">
    <property type="entry name" value="HELICASE_CTER"/>
    <property type="match status" value="1"/>
</dbReference>
<dbReference type="Pfam" id="PF00271">
    <property type="entry name" value="Helicase_C"/>
    <property type="match status" value="1"/>
</dbReference>
<evidence type="ECO:0000259" key="2">
    <source>
        <dbReference type="PROSITE" id="PS51194"/>
    </source>
</evidence>
<keyword evidence="1" id="KW-0694">RNA-binding</keyword>
<feature type="domain" description="Helicase C-terminal" evidence="2">
    <location>
        <begin position="26"/>
        <end position="173"/>
    </location>
</feature>
<sequence>MPCLGLKQFKVNVPDDKSKIETTKRKIIDLGITKNQVVIFVPKIELADMLYDSIREYHFHVSVVHRDLTKLEREEMVSNFYEMFTQILITTDLKYLNEGTIPCKVDMVVNFDVPVKRDSVEEPDIDLYLQRLPEKGVVFYLLCGDKENMIMEKLERHLDCKITEVPSWESRKDFELAFIEAGIRKRLMKSSMNQPILTYCNTSTILPSDCAGRISS</sequence>
<dbReference type="InterPro" id="IPR001650">
    <property type="entry name" value="Helicase_C-like"/>
</dbReference>
<keyword evidence="3" id="KW-0067">ATP-binding</keyword>
<dbReference type="EMBL" id="PKPP01000422">
    <property type="protein sequence ID" value="PWA92957.1"/>
    <property type="molecule type" value="Genomic_DNA"/>
</dbReference>
<dbReference type="GO" id="GO:0004386">
    <property type="term" value="F:helicase activity"/>
    <property type="evidence" value="ECO:0007669"/>
    <property type="project" value="UniProtKB-KW"/>
</dbReference>
<evidence type="ECO:0000256" key="1">
    <source>
        <dbReference type="ARBA" id="ARBA00022884"/>
    </source>
</evidence>
<keyword evidence="3" id="KW-0547">Nucleotide-binding</keyword>
<dbReference type="Gene3D" id="3.40.50.300">
    <property type="entry name" value="P-loop containing nucleotide triphosphate hydrolases"/>
    <property type="match status" value="1"/>
</dbReference>
<evidence type="ECO:0000313" key="4">
    <source>
        <dbReference type="Proteomes" id="UP000245207"/>
    </source>
</evidence>
<dbReference type="Proteomes" id="UP000245207">
    <property type="component" value="Unassembled WGS sequence"/>
</dbReference>
<proteinExistence type="predicted"/>
<dbReference type="GO" id="GO:0003723">
    <property type="term" value="F:RNA binding"/>
    <property type="evidence" value="ECO:0007669"/>
    <property type="project" value="UniProtKB-KW"/>
</dbReference>
<accession>A0A2U1Q4P7</accession>
<organism evidence="3 4">
    <name type="scientific">Artemisia annua</name>
    <name type="common">Sweet wormwood</name>
    <dbReference type="NCBI Taxonomy" id="35608"/>
    <lineage>
        <taxon>Eukaryota</taxon>
        <taxon>Viridiplantae</taxon>
        <taxon>Streptophyta</taxon>
        <taxon>Embryophyta</taxon>
        <taxon>Tracheophyta</taxon>
        <taxon>Spermatophyta</taxon>
        <taxon>Magnoliopsida</taxon>
        <taxon>eudicotyledons</taxon>
        <taxon>Gunneridae</taxon>
        <taxon>Pentapetalae</taxon>
        <taxon>asterids</taxon>
        <taxon>campanulids</taxon>
        <taxon>Asterales</taxon>
        <taxon>Asteraceae</taxon>
        <taxon>Asteroideae</taxon>
        <taxon>Anthemideae</taxon>
        <taxon>Artemisiinae</taxon>
        <taxon>Artemisia</taxon>
    </lineage>
</organism>